<proteinExistence type="predicted"/>
<gene>
    <name evidence="1" type="ORF">J40TS1_00050</name>
</gene>
<dbReference type="RefSeq" id="WP_213512475.1">
    <property type="nucleotide sequence ID" value="NZ_BOSE01000001.1"/>
</dbReference>
<comment type="caution">
    <text evidence="1">The sequence shown here is derived from an EMBL/GenBank/DDBJ whole genome shotgun (WGS) entry which is preliminary data.</text>
</comment>
<dbReference type="Pfam" id="PF24704">
    <property type="entry name" value="DUF7667"/>
    <property type="match status" value="1"/>
</dbReference>
<sequence>MSTVVGIHPLQRDLARIWEMNTDVKGNTVIDAAFMQQIIPLIKRNYELVRQLDELKQLSFLAYVMEDYGWLQDIVQRIEELEQELEI</sequence>
<accession>A0A920CWL6</accession>
<reference evidence="1" key="1">
    <citation type="submission" date="2021-03" db="EMBL/GenBank/DDBJ databases">
        <title>Antimicrobial resistance genes in bacteria isolated from Japanese honey, and their potential for conferring macrolide and lincosamide resistance in the American foulbrood pathogen Paenibacillus larvae.</title>
        <authorList>
            <person name="Okamoto M."/>
            <person name="Kumagai M."/>
            <person name="Kanamori H."/>
            <person name="Takamatsu D."/>
        </authorList>
    </citation>
    <scope>NUCLEOTIDE SEQUENCE</scope>
    <source>
        <strain evidence="1">J40TS1</strain>
    </source>
</reference>
<keyword evidence="2" id="KW-1185">Reference proteome</keyword>
<dbReference type="AlphaFoldDB" id="A0A920CWL6"/>
<name>A0A920CWL6_9BACL</name>
<dbReference type="InterPro" id="IPR056084">
    <property type="entry name" value="DUF7667"/>
</dbReference>
<protein>
    <submittedName>
        <fullName evidence="1">Uncharacterized protein</fullName>
    </submittedName>
</protein>
<evidence type="ECO:0000313" key="1">
    <source>
        <dbReference type="EMBL" id="GIP14363.1"/>
    </source>
</evidence>
<dbReference type="Proteomes" id="UP000683139">
    <property type="component" value="Unassembled WGS sequence"/>
</dbReference>
<evidence type="ECO:0000313" key="2">
    <source>
        <dbReference type="Proteomes" id="UP000683139"/>
    </source>
</evidence>
<dbReference type="EMBL" id="BOSE01000001">
    <property type="protein sequence ID" value="GIP14363.1"/>
    <property type="molecule type" value="Genomic_DNA"/>
</dbReference>
<organism evidence="1 2">
    <name type="scientific">Paenibacillus montaniterrae</name>
    <dbReference type="NCBI Taxonomy" id="429341"/>
    <lineage>
        <taxon>Bacteria</taxon>
        <taxon>Bacillati</taxon>
        <taxon>Bacillota</taxon>
        <taxon>Bacilli</taxon>
        <taxon>Bacillales</taxon>
        <taxon>Paenibacillaceae</taxon>
        <taxon>Paenibacillus</taxon>
    </lineage>
</organism>